<keyword evidence="3" id="KW-0732">Signal</keyword>
<feature type="region of interest" description="Disordered" evidence="1">
    <location>
        <begin position="41"/>
        <end position="295"/>
    </location>
</feature>
<feature type="chain" id="PRO_5046956484" evidence="3">
    <location>
        <begin position="27"/>
        <end position="386"/>
    </location>
</feature>
<evidence type="ECO:0000256" key="1">
    <source>
        <dbReference type="SAM" id="MobiDB-lite"/>
    </source>
</evidence>
<dbReference type="Proteomes" id="UP000824681">
    <property type="component" value="Chromosome"/>
</dbReference>
<dbReference type="PROSITE" id="PS51257">
    <property type="entry name" value="PROKAR_LIPOPROTEIN"/>
    <property type="match status" value="1"/>
</dbReference>
<keyword evidence="2" id="KW-1133">Transmembrane helix</keyword>
<feature type="compositionally biased region" description="Polar residues" evidence="1">
    <location>
        <begin position="97"/>
        <end position="112"/>
    </location>
</feature>
<dbReference type="EMBL" id="CP068985">
    <property type="protein sequence ID" value="QYC41890.1"/>
    <property type="molecule type" value="Genomic_DNA"/>
</dbReference>
<organism evidence="4 5">
    <name type="scientific">Nonomuraea coxensis DSM 45129</name>
    <dbReference type="NCBI Taxonomy" id="1122611"/>
    <lineage>
        <taxon>Bacteria</taxon>
        <taxon>Bacillati</taxon>
        <taxon>Actinomycetota</taxon>
        <taxon>Actinomycetes</taxon>
        <taxon>Streptosporangiales</taxon>
        <taxon>Streptosporangiaceae</taxon>
        <taxon>Nonomuraea</taxon>
    </lineage>
</organism>
<feature type="compositionally biased region" description="Basic and acidic residues" evidence="1">
    <location>
        <begin position="231"/>
        <end position="245"/>
    </location>
</feature>
<feature type="compositionally biased region" description="Low complexity" evidence="1">
    <location>
        <begin position="188"/>
        <end position="197"/>
    </location>
</feature>
<keyword evidence="2" id="KW-0472">Membrane</keyword>
<dbReference type="RefSeq" id="WP_157383035.1">
    <property type="nucleotide sequence ID" value="NZ_CP068985.1"/>
</dbReference>
<feature type="signal peptide" evidence="3">
    <location>
        <begin position="1"/>
        <end position="26"/>
    </location>
</feature>
<feature type="compositionally biased region" description="Low complexity" evidence="1">
    <location>
        <begin position="113"/>
        <end position="140"/>
    </location>
</feature>
<sequence>MGRVMRRLLSAGVATFVFACFPVVFADPSRPTGSSSLFAPLAAHADDDGGGGSDDDDGVQSHHSRRTTHPTETASRPRKPPHSSTAPAPKPTRQVPAPTTSCTTRHTLCDTITTSTTTGKSATTRTGRGTTAGTTGRGSAVGFDLAATSRPPTGISAATPAPTGFATAPSPATAPTDAPARDPPPAAANPGAPSATPTTPPTRNGPPPTDTARTRNDSSATPGPAAVGRPPEPRSHLPDAHHLIRNETTTGETGSADPGPGPGPGPGGPGSRHLSDANPSRPGSPPNRTGTPAADQLRSHLPHRILGPHAADSVSSDSQAALLGLLAIAGVALCLSSAAWLAMRYNPHLAFLHATRPATPALPAPADAPPANRLLRHGTGWHWQRV</sequence>
<feature type="compositionally biased region" description="Pro residues" evidence="1">
    <location>
        <begin position="198"/>
        <end position="209"/>
    </location>
</feature>
<keyword evidence="5" id="KW-1185">Reference proteome</keyword>
<keyword evidence="2" id="KW-0812">Transmembrane</keyword>
<feature type="compositionally biased region" description="Low complexity" evidence="1">
    <location>
        <begin position="157"/>
        <end position="178"/>
    </location>
</feature>
<accession>A0ABX8U2C0</accession>
<reference evidence="4 5" key="1">
    <citation type="journal article" date="2021" name="ACS Chem. Biol.">
        <title>Genomic-Led Discovery of a Novel Glycopeptide Antibiotic by Nonomuraea coxensis DSM 45129.</title>
        <authorList>
            <person name="Yushchuk O."/>
            <person name="Vior N.M."/>
            <person name="Andreo-Vidal A."/>
            <person name="Berini F."/>
            <person name="Ruckert C."/>
            <person name="Busche T."/>
            <person name="Binda E."/>
            <person name="Kalinowski J."/>
            <person name="Truman A.W."/>
            <person name="Marinelli F."/>
        </authorList>
    </citation>
    <scope>NUCLEOTIDE SEQUENCE [LARGE SCALE GENOMIC DNA]</scope>
    <source>
        <strain evidence="4 5">DSM 45129</strain>
    </source>
</reference>
<proteinExistence type="predicted"/>
<evidence type="ECO:0000313" key="5">
    <source>
        <dbReference type="Proteomes" id="UP000824681"/>
    </source>
</evidence>
<evidence type="ECO:0000313" key="4">
    <source>
        <dbReference type="EMBL" id="QYC41890.1"/>
    </source>
</evidence>
<gene>
    <name evidence="4" type="ORF">Nocox_21430</name>
</gene>
<evidence type="ECO:0000256" key="2">
    <source>
        <dbReference type="SAM" id="Phobius"/>
    </source>
</evidence>
<name>A0ABX8U2C0_9ACTN</name>
<feature type="transmembrane region" description="Helical" evidence="2">
    <location>
        <begin position="320"/>
        <end position="343"/>
    </location>
</feature>
<evidence type="ECO:0000256" key="3">
    <source>
        <dbReference type="SAM" id="SignalP"/>
    </source>
</evidence>
<protein>
    <submittedName>
        <fullName evidence="4">Uncharacterized protein</fullName>
    </submittedName>
</protein>